<feature type="coiled-coil region" evidence="8">
    <location>
        <begin position="3931"/>
        <end position="4007"/>
    </location>
</feature>
<organism evidence="11 12">
    <name type="scientific">Ceratodon purpureus</name>
    <name type="common">Fire moss</name>
    <name type="synonym">Dicranum purpureum</name>
    <dbReference type="NCBI Taxonomy" id="3225"/>
    <lineage>
        <taxon>Eukaryota</taxon>
        <taxon>Viridiplantae</taxon>
        <taxon>Streptophyta</taxon>
        <taxon>Embryophyta</taxon>
        <taxon>Bryophyta</taxon>
        <taxon>Bryophytina</taxon>
        <taxon>Bryopsida</taxon>
        <taxon>Dicranidae</taxon>
        <taxon>Pseudoditrichales</taxon>
        <taxon>Ditrichaceae</taxon>
        <taxon>Ceratodon</taxon>
    </lineage>
</organism>
<sequence>MASRATSPRRLQTQNSFKKQESGMDSPLHTGRHPLRPIPESSTKSSSTSEQTEPGSPLKPPTPRGKKRAAAVYRQSENVDGNIGSASNTPEKPREKRTNLSRVGKLTAPWPSKLPVTNSLARSLQESLQQTDAANKSWDSDSTGGTPTTSVRTPAISTTGASKVGSTYQTPRTASFSGKPPLDSEPSKVLVSSSNSSFLQSTPSRSVNRSLRYGATPGSAASIGSTRAPGNGKPPGSFQFFTGQQTAAQQFDFEEDPTFWEDHNVQVILRTRPISTSESAVKGFSRCVRQENSHSITWIGQPETRFTFDHVAGEHITQENLFRVAGVPMVENCMAGYNSCMFCYGQTGSGKTHTMLGDIVDLEHRPSDDRGITPRVFEYLFSRIQKEEEARATEHLKYICKCSFLEIFNEQITDLLEPTSTNLQVREGGKKGVYVENLSEVAVGSVQDVVHLLLLGAANRKVAATNMNRESSRSHSVFTCTIESKWEFNSVTNIRFGRLNLVDLAGSERQKTSGAEGERLKEAANINKSLSTLGLVIMVLVDVANGKQRHVPYRDSKLTYLLQDSLGGNSKTTMIANISPSSCCALETLSTLKFAQRAKFIRNNAVVNGDASGDVNGLRQEIQELKEELNRMRRQDLPRTPSMHSIASIDQDSVRKGDNHLGMTIVAVDEQEHSRCSLDSWDFGKALSGPRFPYKKLEAMEAVLAGALRREQEAELSQKRQAAEIEQLTRLVKQREDDNQCSKMVLRFREDKIARLEALSAGTTSSDIYLRQERDWLMNELRLMQEKADRNPELTRFAMENIRLLEQLRRFQDFYTGGEREAMADEISNLRDQLLDVLDSKLSLTALTSPQREALAPELAAAKREIELLRIEADNYRREVEDCRKTLSSSLEANSRLTKQLDELSAELREVKYECKVQQEELQKLRDQALDIEAIEWGHAQHVELISNLKIKLQQSEERSEREANMRSEVDEQLNASLQKAADLHAVLEETRGALDEAEMLVSRLQSAESSLSIAQEVATFAQNVVRQIHLETKEMSVDQRLSLKHIEGAAVAARMKESELLKELNEAHSLIEKLSSTKEEAKCLRCGASSPTKDEQVHVVVEKGTVTISQLEKDLLSLDLLSESRCTPLKTRSIGTASDGLENVAEDYSETLDTQGEQPSDLEHSSNCIVKLNFAQEEDERTENGASLETSERELGAVESVITESQEVRTLPVNYVKSVDVDTMSAIRSLVEEIVKLKPQVAVAEQSMAAAKLNASELINELQSSMLVIKAVQEESKNWAAQSEALLKEKDMAARARQEWEVATARLLENLHEGEHALTDAVREMEGILDDSLNQPTALDIVREREHLNLQQFDMTTPDKAKQEDADQVSKDGGNEQVNSIKRNFAVCTTMLSWFSETLTAECTAKDTLMMQNERAKGELGDKDCFISNLQLELERATVNLVEKDLLISRLQLEQDRDREHVREADAQVVAAVSEQSTLPHEIEKRRLELTTVSKRMEDTELDLAHMQDVWTGVPVELCSCERKEELIAEKVQFAAASSCATEQLERSCAVATTMVWWLQNKISADGEAQKLNYERLTSQVSDQDRMIMNLREEVTEKTTLLKGHTGNEEILTNQNLKQMQEINHTRNEILAKDTLLGVMQTNALRLQEELSASEDRSLHLTMDKEKLQIQLSESAEISRALEEALLRVQKDLQEAEAKVVELAVAQAGILIVQEQWGLEKGALERATREAQQKCIQLEQELELARQLSQKCAIELEEAKAQETLQREETDAAVTKLHKELNRTQISAEDFKNQLEVNQRTTAELDSRLQKDLTDWEIEKEAMVNAAMISHDQCLEKSRALISVQVSHTTLQSQLHDTCSREAKLSHELEEVLQVNESTISENVILRSKVEELFLVVNQQEKEICRQENDFELKLRKADEKVEDTHCQIEAILVDLDALILMKEKLEADIECIEQKSLNHCLSAEQQLVKAHEDKNQLEDLLAERENELLRELHTLKSENMSFSARIQTLEGALEGAEVLVKKKEEEVAVLRQNWTDSESKAVQTQEKLRASTLLAKDLARSEEQWKTQKEALASENKRLTRCMACREMEFSSLQCQKEDLERNLKEAHEKERITNVTLSNLKEHLKVLEKQWQVEREQLKDRLNRELVEGQELKNSFNKALKQLEEEVRATEKKSEVIISALEAEWNTTREDMSSNITKVSQEFIEVKRCAERMQLDLAKARSLLSAADTAIEQLLEKSSVLEDSHKQLLEEQEALKLELSQWERYAVELHQSSCVATGPFNDDTAIAASGTRPFSYYFDLLKGEVERVRIERENLRAEVLDKDSTILSVQMELSCTIASSRQLENELKCVTDERSHLKLQLNDTIGALANAQEEIRCREVQLEEYEVELHKVMEILEKTEEKMDESARGWRKQIEEVKAEMEAAKLCAIEKSSEVTMLRRQFEQGQTTLQEAELLVNALVRANDSARLDVLKWKSREENMALQSSDMLSIIEDEVSVTMDHVENQMQILGSDIHGMRTLLAGSCLSMVAGFSHEFRAQVSEIERAIEEANRELSKVKAKVIESEHRLHETAIENETLQITLTNTEELLRVSEAALQDAMLKIEAEHQAWVTTRGELQGAMASLAEKNRCISESTSECDRLSLRMTELEKLSTQSSEELTSKAGKLKEVELEKLLLAEATDKLQVANNYLNRHVQQLEMAAADDVITKEVMEVEIASLRELKDAHEDKIHKLETDLAASCEAVKTTASKLLDTDSIIQSLNTDLESSRNEIMCVQRSLDKAVTELNDLQQHVRDLEEEQVYLRAQAETQGLLLKSTSDKLVEVEADSDAAIDILATILESTSSELHEKQFENHSRFSTVINSLQVAVSQLGQEKELLSEKANALDGEKIVLLERLEMVNKQLCKQSQEASAASVAQELQLEILKTIIESASSELQEKDFIISTLQEKLEEDSAQCLALDNEKKNLLEQLQKLGEQLRNQSQEASALSAAHQMELEILKTNIDSALTELQDKERVISSLREKLEEGNAQCLALDNEKKNLLEQLQKLGEQLRNQSQEARALSAAHQMELEILKTNIDSALTELQDKERVISSLREKLEEGNAQCLALDNEKKNLLEQLQKLGEQLRNQSQEASALSAAHQMELEILKTNIDSALTELQDKERVISSLREKLEEGNAQCLALDNEKKNLLEQLQKLGEQLRNQSQEARALSAAHQMELEILKTTIESASVELQEKDQFISALREKLEEGNAQCLALDNEKKHLLEQLQKLGEQLRDRSQEASALSAAHQMELEILKTTIESASTELQDKERVISALREKLEESSVYTQKMLNTLETTDLASAQVEHERDELLKTANILETEKNIFKEELENKSRKCADLEMRISSLQTELQEVSTETCKLKLELEILTTMLECAVKESREKDAMASDLENLLSQSQLQNAEMLQSSQDVVNHFSLFQSQLDACFQQNRELERSKLVLTAEVNSQSQEIGELKEQREAFEISLDEMRASFAQLKKDKEEEVHVLSDELEKLKSLETIMEADIWDWEQRCQDVEVQLDEKDSELEILRGKLLETQEECKEQVESMYDELQGCQLRIAEMESERRDLINEIEEGSAIVAEIQEKLLARENDMEEHFSRHSIEQEVFDALENEKKELQSTVKHLTSEVAAYQQRAAAAENMQVEIRLEMEALERDLIQKDDLLQSLESDLNLLQESALQELRLNQELESLRTTTDALQQELNLQKERRTWLETEIGQLTEEIVQVRNQAATWKGKAYELETELDKKRQTIECLEDELRMAEQNMANTLEEATIDLKDVENDRDRLQVEVLELTEQLEMTQAMVEERDAVASELQQAVEVSKALAMDKENEAKLLARSVEELESTVYALESQLGLLKREAERQRLLREDIEMESQRLNNHIFVTQSALEESNIRNAEELKDALSALKETERKMEDKESEITHLRRKLENLEILSRDKDVQINDAMAQISDLLRAADVQKNDFQQKLKRMESQSGCTTPNSTIVATEVISSDGNSSQEASSQRDLVHASCQSRIKELEEIASSRQKEVFTLHTRLAEAESMTHDVLRDLLGVKSDMNNVVSILGQQQIQQLAETARRKNEEVQEMEAELSSLRSQINTFIEERASWTEEINQRQCEMVAARAAAEKLRQKEQVLTDEIEKFRIENINHQEKIRELEMEIRKLPTGQQTFYQQINHHAKIKEENQALKLANDNLSKELRRTELLYAGMHDELKRYREVEIKSTSSSFDEQHHLRHLLQEAEDSRAQAARKLSVLCTAIMQAAGLSDSEQVSSTAAMDALHLLENRLRSTEQELSESKYKMKITGERRIRRAGIQAKDSPLRSISNFTDLLQRASTPSPAPR</sequence>
<feature type="coiled-coil region" evidence="8">
    <location>
        <begin position="4099"/>
        <end position="4237"/>
    </location>
</feature>
<feature type="coiled-coil region" evidence="8">
    <location>
        <begin position="2710"/>
        <end position="2737"/>
    </location>
</feature>
<feature type="coiled-coil region" evidence="8">
    <location>
        <begin position="2943"/>
        <end position="3213"/>
    </location>
</feature>
<keyword evidence="1" id="KW-0493">Microtubule</keyword>
<dbReference type="GO" id="GO:0007018">
    <property type="term" value="P:microtubule-based movement"/>
    <property type="evidence" value="ECO:0007669"/>
    <property type="project" value="InterPro"/>
</dbReference>
<feature type="compositionally biased region" description="Low complexity" evidence="9">
    <location>
        <begin position="140"/>
        <end position="150"/>
    </location>
</feature>
<keyword evidence="4 8" id="KW-0175">Coiled coil</keyword>
<protein>
    <recommendedName>
        <fullName evidence="10">Kinesin motor domain-containing protein</fullName>
    </recommendedName>
</protein>
<evidence type="ECO:0000256" key="1">
    <source>
        <dbReference type="ARBA" id="ARBA00022701"/>
    </source>
</evidence>
<keyword evidence="5 7" id="KW-0505">Motor protein</keyword>
<comment type="similarity">
    <text evidence="6">Belongs to the TRAFAC class myosin-kinesin ATPase superfamily. Kinesin family. KIN-12 subfamily.</text>
</comment>
<evidence type="ECO:0000256" key="9">
    <source>
        <dbReference type="SAM" id="MobiDB-lite"/>
    </source>
</evidence>
<feature type="coiled-coil region" evidence="8">
    <location>
        <begin position="3239"/>
        <end position="3396"/>
    </location>
</feature>
<dbReference type="PRINTS" id="PR00380">
    <property type="entry name" value="KINESINHEAVY"/>
</dbReference>
<keyword evidence="2 7" id="KW-0547">Nucleotide-binding</keyword>
<evidence type="ECO:0000256" key="2">
    <source>
        <dbReference type="ARBA" id="ARBA00022741"/>
    </source>
</evidence>
<dbReference type="InterPro" id="IPR001752">
    <property type="entry name" value="Kinesin_motor_dom"/>
</dbReference>
<feature type="domain" description="Kinesin motor" evidence="10">
    <location>
        <begin position="264"/>
        <end position="601"/>
    </location>
</feature>
<evidence type="ECO:0000256" key="7">
    <source>
        <dbReference type="PROSITE-ProRule" id="PRU00283"/>
    </source>
</evidence>
<evidence type="ECO:0000256" key="8">
    <source>
        <dbReference type="SAM" id="Coils"/>
    </source>
</evidence>
<evidence type="ECO:0000259" key="10">
    <source>
        <dbReference type="PROSITE" id="PS50067"/>
    </source>
</evidence>
<feature type="compositionally biased region" description="Polar residues" evidence="9">
    <location>
        <begin position="115"/>
        <end position="134"/>
    </location>
</feature>
<reference evidence="11" key="1">
    <citation type="submission" date="2020-06" db="EMBL/GenBank/DDBJ databases">
        <title>WGS assembly of Ceratodon purpureus strain R40.</title>
        <authorList>
            <person name="Carey S.B."/>
            <person name="Jenkins J."/>
            <person name="Shu S."/>
            <person name="Lovell J.T."/>
            <person name="Sreedasyam A."/>
            <person name="Maumus F."/>
            <person name="Tiley G.P."/>
            <person name="Fernandez-Pozo N."/>
            <person name="Barry K."/>
            <person name="Chen C."/>
            <person name="Wang M."/>
            <person name="Lipzen A."/>
            <person name="Daum C."/>
            <person name="Saski C.A."/>
            <person name="Payton A.C."/>
            <person name="Mcbreen J.C."/>
            <person name="Conrad R.E."/>
            <person name="Kollar L.M."/>
            <person name="Olsson S."/>
            <person name="Huttunen S."/>
            <person name="Landis J.B."/>
            <person name="Wickett N.J."/>
            <person name="Johnson M.G."/>
            <person name="Rensing S.A."/>
            <person name="Grimwood J."/>
            <person name="Schmutz J."/>
            <person name="Mcdaniel S.F."/>
        </authorList>
    </citation>
    <scope>NUCLEOTIDE SEQUENCE</scope>
    <source>
        <strain evidence="11">R40</strain>
    </source>
</reference>
<feature type="coiled-coil region" evidence="8">
    <location>
        <begin position="608"/>
        <end position="635"/>
    </location>
</feature>
<feature type="coiled-coil region" evidence="8">
    <location>
        <begin position="3488"/>
        <end position="3743"/>
    </location>
</feature>
<dbReference type="GO" id="GO:0005874">
    <property type="term" value="C:microtubule"/>
    <property type="evidence" value="ECO:0007669"/>
    <property type="project" value="UniProtKB-KW"/>
</dbReference>
<dbReference type="GO" id="GO:0008017">
    <property type="term" value="F:microtubule binding"/>
    <property type="evidence" value="ECO:0007669"/>
    <property type="project" value="InterPro"/>
</dbReference>
<feature type="coiled-coil region" evidence="8">
    <location>
        <begin position="2301"/>
        <end position="2405"/>
    </location>
</feature>
<feature type="coiled-coil region" evidence="8">
    <location>
        <begin position="1680"/>
        <end position="1763"/>
    </location>
</feature>
<dbReference type="InterPro" id="IPR036961">
    <property type="entry name" value="Kinesin_motor_dom_sf"/>
</dbReference>
<evidence type="ECO:0000256" key="3">
    <source>
        <dbReference type="ARBA" id="ARBA00022840"/>
    </source>
</evidence>
<dbReference type="Gene3D" id="1.10.287.1490">
    <property type="match status" value="1"/>
</dbReference>
<keyword evidence="12" id="KW-1185">Reference proteome</keyword>
<dbReference type="InterPro" id="IPR044986">
    <property type="entry name" value="KIF15/KIN-12"/>
</dbReference>
<feature type="binding site" evidence="7">
    <location>
        <begin position="345"/>
        <end position="352"/>
    </location>
    <ligand>
        <name>ATP</name>
        <dbReference type="ChEBI" id="CHEBI:30616"/>
    </ligand>
</feature>
<keyword evidence="3 7" id="KW-0067">ATP-binding</keyword>
<feature type="region of interest" description="Disordered" evidence="9">
    <location>
        <begin position="1"/>
        <end position="240"/>
    </location>
</feature>
<dbReference type="PANTHER" id="PTHR37739:SF8">
    <property type="entry name" value="KINESIN-LIKE PROTEIN KIN-12D"/>
    <property type="match status" value="1"/>
</dbReference>
<comment type="caution">
    <text evidence="11">The sequence shown here is derived from an EMBL/GenBank/DDBJ whole genome shotgun (WGS) entry which is preliminary data.</text>
</comment>
<feature type="compositionally biased region" description="Polar residues" evidence="9">
    <location>
        <begin position="151"/>
        <end position="176"/>
    </location>
</feature>
<feature type="coiled-coil region" evidence="8">
    <location>
        <begin position="2092"/>
        <end position="2183"/>
    </location>
</feature>
<feature type="coiled-coil region" evidence="8">
    <location>
        <begin position="1242"/>
        <end position="1290"/>
    </location>
</feature>
<dbReference type="GO" id="GO:0003777">
    <property type="term" value="F:microtubule motor activity"/>
    <property type="evidence" value="ECO:0007669"/>
    <property type="project" value="InterPro"/>
</dbReference>
<feature type="coiled-coil region" evidence="8">
    <location>
        <begin position="3772"/>
        <end position="3894"/>
    </location>
</feature>
<dbReference type="PROSITE" id="PS00411">
    <property type="entry name" value="KINESIN_MOTOR_1"/>
    <property type="match status" value="1"/>
</dbReference>
<feature type="region of interest" description="Disordered" evidence="9">
    <location>
        <begin position="1357"/>
        <end position="1376"/>
    </location>
</feature>
<dbReference type="Gene3D" id="3.40.850.10">
    <property type="entry name" value="Kinesin motor domain"/>
    <property type="match status" value="1"/>
</dbReference>
<feature type="compositionally biased region" description="Low complexity" evidence="9">
    <location>
        <begin position="187"/>
        <end position="204"/>
    </location>
</feature>
<dbReference type="GO" id="GO:0005524">
    <property type="term" value="F:ATP binding"/>
    <property type="evidence" value="ECO:0007669"/>
    <property type="project" value="UniProtKB-UniRule"/>
</dbReference>
<evidence type="ECO:0000256" key="6">
    <source>
        <dbReference type="ARBA" id="ARBA00034488"/>
    </source>
</evidence>
<proteinExistence type="inferred from homology"/>
<evidence type="ECO:0000313" key="12">
    <source>
        <dbReference type="Proteomes" id="UP000822688"/>
    </source>
</evidence>
<dbReference type="SMART" id="SM00129">
    <property type="entry name" value="KISc"/>
    <property type="match status" value="1"/>
</dbReference>
<dbReference type="EMBL" id="CM026430">
    <property type="protein sequence ID" value="KAG0562576.1"/>
    <property type="molecule type" value="Genomic_DNA"/>
</dbReference>
<feature type="compositionally biased region" description="Polar residues" evidence="9">
    <location>
        <begin position="1"/>
        <end position="17"/>
    </location>
</feature>
<evidence type="ECO:0000313" key="11">
    <source>
        <dbReference type="EMBL" id="KAG0562576.1"/>
    </source>
</evidence>
<gene>
    <name evidence="11" type="ORF">KC19_9G157000</name>
</gene>
<dbReference type="PANTHER" id="PTHR37739">
    <property type="entry name" value="KINESIN-LIKE PROTEIN KIN-12D"/>
    <property type="match status" value="1"/>
</dbReference>
<feature type="coiled-coil region" evidence="8">
    <location>
        <begin position="2862"/>
        <end position="2914"/>
    </location>
</feature>
<dbReference type="InterPro" id="IPR019821">
    <property type="entry name" value="Kinesin_motor_CS"/>
</dbReference>
<dbReference type="InterPro" id="IPR027417">
    <property type="entry name" value="P-loop_NTPase"/>
</dbReference>
<dbReference type="SUPFAM" id="SSF52540">
    <property type="entry name" value="P-loop containing nucleoside triphosphate hydrolases"/>
    <property type="match status" value="1"/>
</dbReference>
<evidence type="ECO:0000256" key="4">
    <source>
        <dbReference type="ARBA" id="ARBA00023054"/>
    </source>
</evidence>
<dbReference type="FunFam" id="3.40.850.10:FF:000033">
    <property type="entry name" value="Kinesin-like protein KIN-12E"/>
    <property type="match status" value="1"/>
</dbReference>
<feature type="coiled-coil region" evidence="8">
    <location>
        <begin position="2535"/>
        <end position="2569"/>
    </location>
</feature>
<accession>A0A8T0GSC9</accession>
<feature type="compositionally biased region" description="Polar residues" evidence="9">
    <location>
        <begin position="75"/>
        <end position="90"/>
    </location>
</feature>
<dbReference type="Proteomes" id="UP000822688">
    <property type="component" value="Chromosome 9"/>
</dbReference>
<feature type="coiled-coil region" evidence="8">
    <location>
        <begin position="2220"/>
        <end position="2268"/>
    </location>
</feature>
<feature type="compositionally biased region" description="Basic and acidic residues" evidence="9">
    <location>
        <begin position="1358"/>
        <end position="1375"/>
    </location>
</feature>
<feature type="compositionally biased region" description="Low complexity" evidence="9">
    <location>
        <begin position="40"/>
        <end position="53"/>
    </location>
</feature>
<feature type="coiled-coil region" evidence="8">
    <location>
        <begin position="2780"/>
        <end position="2807"/>
    </location>
</feature>
<feature type="coiled-coil region" evidence="8">
    <location>
        <begin position="859"/>
        <end position="1008"/>
    </location>
</feature>
<name>A0A8T0GSC9_CERPU</name>
<dbReference type="PROSITE" id="PS50067">
    <property type="entry name" value="KINESIN_MOTOR_2"/>
    <property type="match status" value="1"/>
</dbReference>
<feature type="coiled-coil region" evidence="8">
    <location>
        <begin position="1937"/>
        <end position="2035"/>
    </location>
</feature>
<evidence type="ECO:0000256" key="5">
    <source>
        <dbReference type="ARBA" id="ARBA00023175"/>
    </source>
</evidence>
<dbReference type="Pfam" id="PF00225">
    <property type="entry name" value="Kinesin"/>
    <property type="match status" value="1"/>
</dbReference>